<dbReference type="EMBL" id="LR593886">
    <property type="protein sequence ID" value="VTS00139.1"/>
    <property type="molecule type" value="Genomic_DNA"/>
</dbReference>
<sequence length="287" mass="31448">MLRHLLRAAFGAALLFPVAACSGPAEAGPSTMAVPEPPAPDPAQVAKDNEYREQLEAGQKAIDAKKIDDAIAHFEKAITAKESGFEAQLALARAHAVKKSDEKAIKAYAAAQTANPRSSEAYLECAVLLERMGRLEAARTEYMQLIHQELEPGLTAKAYWLRSELSDRLNKREDYRRDREQAIKLEPDYAARIKGGDVMVVNNGGSPFALKVDQYETPDGAEGTLPKGYQFQISGNTSAYLIYQGKPVTARSIRYTITANGKSRQYTVNYAKGLTLEVTVNDADIPR</sequence>
<organism evidence="4 5">
    <name type="scientific">Gemmata massiliana</name>
    <dbReference type="NCBI Taxonomy" id="1210884"/>
    <lineage>
        <taxon>Bacteria</taxon>
        <taxon>Pseudomonadati</taxon>
        <taxon>Planctomycetota</taxon>
        <taxon>Planctomycetia</taxon>
        <taxon>Gemmatales</taxon>
        <taxon>Gemmataceae</taxon>
        <taxon>Gemmata</taxon>
    </lineage>
</organism>
<dbReference type="Gene3D" id="1.25.40.10">
    <property type="entry name" value="Tetratricopeptide repeat domain"/>
    <property type="match status" value="1"/>
</dbReference>
<dbReference type="GO" id="GO:0046813">
    <property type="term" value="P:receptor-mediated virion attachment to host cell"/>
    <property type="evidence" value="ECO:0007669"/>
    <property type="project" value="TreeGrafter"/>
</dbReference>
<dbReference type="PANTHER" id="PTHR44858:SF1">
    <property type="entry name" value="UDP-N-ACETYLGLUCOSAMINE--PEPTIDE N-ACETYLGLUCOSAMINYLTRANSFERASE SPINDLY-RELATED"/>
    <property type="match status" value="1"/>
</dbReference>
<keyword evidence="2" id="KW-0802">TPR repeat</keyword>
<dbReference type="Pfam" id="PF13432">
    <property type="entry name" value="TPR_16"/>
    <property type="match status" value="1"/>
</dbReference>
<proteinExistence type="predicted"/>
<dbReference type="Proteomes" id="UP000464178">
    <property type="component" value="Chromosome"/>
</dbReference>
<dbReference type="InterPro" id="IPR011990">
    <property type="entry name" value="TPR-like_helical_dom_sf"/>
</dbReference>
<accession>A0A6P2DE65</accession>
<dbReference type="PANTHER" id="PTHR44858">
    <property type="entry name" value="TETRATRICOPEPTIDE REPEAT PROTEIN 6"/>
    <property type="match status" value="1"/>
</dbReference>
<dbReference type="KEGG" id="gms:SOIL9_82840"/>
<evidence type="ECO:0000256" key="2">
    <source>
        <dbReference type="ARBA" id="ARBA00022803"/>
    </source>
</evidence>
<dbReference type="RefSeq" id="WP_162672083.1">
    <property type="nucleotide sequence ID" value="NZ_LR593886.1"/>
</dbReference>
<feature type="chain" id="PRO_5026821524" evidence="3">
    <location>
        <begin position="28"/>
        <end position="287"/>
    </location>
</feature>
<keyword evidence="5" id="KW-1185">Reference proteome</keyword>
<keyword evidence="1" id="KW-0677">Repeat</keyword>
<dbReference type="AlphaFoldDB" id="A0A6P2DE65"/>
<dbReference type="InterPro" id="IPR050498">
    <property type="entry name" value="Ycf3"/>
</dbReference>
<reference evidence="4 5" key="1">
    <citation type="submission" date="2019-05" db="EMBL/GenBank/DDBJ databases">
        <authorList>
            <consortium name="Science for Life Laboratories"/>
        </authorList>
    </citation>
    <scope>NUCLEOTIDE SEQUENCE [LARGE SCALE GENOMIC DNA]</scope>
    <source>
        <strain evidence="4">Soil9</strain>
    </source>
</reference>
<evidence type="ECO:0000256" key="1">
    <source>
        <dbReference type="ARBA" id="ARBA00022737"/>
    </source>
</evidence>
<evidence type="ECO:0000313" key="5">
    <source>
        <dbReference type="Proteomes" id="UP000464178"/>
    </source>
</evidence>
<keyword evidence="3" id="KW-0732">Signal</keyword>
<dbReference type="GO" id="GO:0009279">
    <property type="term" value="C:cell outer membrane"/>
    <property type="evidence" value="ECO:0007669"/>
    <property type="project" value="TreeGrafter"/>
</dbReference>
<name>A0A6P2DE65_9BACT</name>
<dbReference type="SUPFAM" id="SSF48452">
    <property type="entry name" value="TPR-like"/>
    <property type="match status" value="1"/>
</dbReference>
<evidence type="ECO:0000313" key="4">
    <source>
        <dbReference type="EMBL" id="VTS00139.1"/>
    </source>
</evidence>
<feature type="signal peptide" evidence="3">
    <location>
        <begin position="1"/>
        <end position="27"/>
    </location>
</feature>
<protein>
    <submittedName>
        <fullName evidence="4">Uncharacterized protein</fullName>
    </submittedName>
</protein>
<evidence type="ECO:0000256" key="3">
    <source>
        <dbReference type="SAM" id="SignalP"/>
    </source>
</evidence>
<gene>
    <name evidence="4" type="ORF">SOIL9_82840</name>
</gene>